<feature type="compositionally biased region" description="Low complexity" evidence="1">
    <location>
        <begin position="364"/>
        <end position="387"/>
    </location>
</feature>
<evidence type="ECO:0000313" key="3">
    <source>
        <dbReference type="Proteomes" id="UP000308652"/>
    </source>
</evidence>
<feature type="region of interest" description="Disordered" evidence="1">
    <location>
        <begin position="62"/>
        <end position="126"/>
    </location>
</feature>
<feature type="compositionally biased region" description="Polar residues" evidence="1">
    <location>
        <begin position="541"/>
        <end position="554"/>
    </location>
</feature>
<keyword evidence="3" id="KW-1185">Reference proteome</keyword>
<dbReference type="EMBL" id="ML213611">
    <property type="protein sequence ID" value="TFK36936.1"/>
    <property type="molecule type" value="Genomic_DNA"/>
</dbReference>
<feature type="region of interest" description="Disordered" evidence="1">
    <location>
        <begin position="220"/>
        <end position="609"/>
    </location>
</feature>
<feature type="compositionally biased region" description="Low complexity" evidence="1">
    <location>
        <begin position="33"/>
        <end position="46"/>
    </location>
</feature>
<reference evidence="2 3" key="1">
    <citation type="journal article" date="2019" name="Nat. Ecol. Evol.">
        <title>Megaphylogeny resolves global patterns of mushroom evolution.</title>
        <authorList>
            <person name="Varga T."/>
            <person name="Krizsan K."/>
            <person name="Foldi C."/>
            <person name="Dima B."/>
            <person name="Sanchez-Garcia M."/>
            <person name="Sanchez-Ramirez S."/>
            <person name="Szollosi G.J."/>
            <person name="Szarkandi J.G."/>
            <person name="Papp V."/>
            <person name="Albert L."/>
            <person name="Andreopoulos W."/>
            <person name="Angelini C."/>
            <person name="Antonin V."/>
            <person name="Barry K.W."/>
            <person name="Bougher N.L."/>
            <person name="Buchanan P."/>
            <person name="Buyck B."/>
            <person name="Bense V."/>
            <person name="Catcheside P."/>
            <person name="Chovatia M."/>
            <person name="Cooper J."/>
            <person name="Damon W."/>
            <person name="Desjardin D."/>
            <person name="Finy P."/>
            <person name="Geml J."/>
            <person name="Haridas S."/>
            <person name="Hughes K."/>
            <person name="Justo A."/>
            <person name="Karasinski D."/>
            <person name="Kautmanova I."/>
            <person name="Kiss B."/>
            <person name="Kocsube S."/>
            <person name="Kotiranta H."/>
            <person name="LaButti K.M."/>
            <person name="Lechner B.E."/>
            <person name="Liimatainen K."/>
            <person name="Lipzen A."/>
            <person name="Lukacs Z."/>
            <person name="Mihaltcheva S."/>
            <person name="Morgado L.N."/>
            <person name="Niskanen T."/>
            <person name="Noordeloos M.E."/>
            <person name="Ohm R.A."/>
            <person name="Ortiz-Santana B."/>
            <person name="Ovrebo C."/>
            <person name="Racz N."/>
            <person name="Riley R."/>
            <person name="Savchenko A."/>
            <person name="Shiryaev A."/>
            <person name="Soop K."/>
            <person name="Spirin V."/>
            <person name="Szebenyi C."/>
            <person name="Tomsovsky M."/>
            <person name="Tulloss R.E."/>
            <person name="Uehling J."/>
            <person name="Grigoriev I.V."/>
            <person name="Vagvolgyi C."/>
            <person name="Papp T."/>
            <person name="Martin F.M."/>
            <person name="Miettinen O."/>
            <person name="Hibbett D.S."/>
            <person name="Nagy L.G."/>
        </authorList>
    </citation>
    <scope>NUCLEOTIDE SEQUENCE [LARGE SCALE GENOMIC DNA]</scope>
    <source>
        <strain evidence="2 3">CBS 166.37</strain>
    </source>
</reference>
<dbReference type="Proteomes" id="UP000308652">
    <property type="component" value="Unassembled WGS sequence"/>
</dbReference>
<protein>
    <submittedName>
        <fullName evidence="2">Uncharacterized protein</fullName>
    </submittedName>
</protein>
<name>A0A5C3LXT2_9AGAR</name>
<proteinExistence type="predicted"/>
<feature type="compositionally biased region" description="Polar residues" evidence="1">
    <location>
        <begin position="668"/>
        <end position="686"/>
    </location>
</feature>
<evidence type="ECO:0000256" key="1">
    <source>
        <dbReference type="SAM" id="MobiDB-lite"/>
    </source>
</evidence>
<feature type="compositionally biased region" description="Pro residues" evidence="1">
    <location>
        <begin position="459"/>
        <end position="469"/>
    </location>
</feature>
<feature type="compositionally biased region" description="Low complexity" evidence="1">
    <location>
        <begin position="248"/>
        <end position="260"/>
    </location>
</feature>
<accession>A0A5C3LXT2</accession>
<feature type="compositionally biased region" description="Basic residues" evidence="1">
    <location>
        <begin position="479"/>
        <end position="488"/>
    </location>
</feature>
<organism evidence="2 3">
    <name type="scientific">Crucibulum laeve</name>
    <dbReference type="NCBI Taxonomy" id="68775"/>
    <lineage>
        <taxon>Eukaryota</taxon>
        <taxon>Fungi</taxon>
        <taxon>Dikarya</taxon>
        <taxon>Basidiomycota</taxon>
        <taxon>Agaricomycotina</taxon>
        <taxon>Agaricomycetes</taxon>
        <taxon>Agaricomycetidae</taxon>
        <taxon>Agaricales</taxon>
        <taxon>Agaricineae</taxon>
        <taxon>Nidulariaceae</taxon>
        <taxon>Crucibulum</taxon>
    </lineage>
</organism>
<dbReference type="AlphaFoldDB" id="A0A5C3LXT2"/>
<feature type="compositionally biased region" description="Low complexity" evidence="1">
    <location>
        <begin position="703"/>
        <end position="726"/>
    </location>
</feature>
<feature type="compositionally biased region" description="Pro residues" evidence="1">
    <location>
        <begin position="754"/>
        <end position="763"/>
    </location>
</feature>
<sequence length="822" mass="88071">MSSTVSPRHDASSRTWWTLSAKPTSSLTPNDASPQYKSSKSQSKPSGLNFNSFATAIGFKSKKHHPSLAIQEPPLPVRTVVTSPPSDAHHAYVAKYPNRPSSKSVSSTRSRVDSIEPRTPSDGHREARQSLLTLSDIDPFAGRGVVTVSVPQTPSDPNRLSAYSNLSATEFAPKKGEVPLFNRTSYGSSSSNSHIHATELSPLSPTIFPILPAESELPKKVRSKKTAVGLHGKRSFLKDAPSRESAISVPESSKSGSSSRSADRNRLSQPEPTAPLRPTMRPRGMTDNTATKPGLFSGDRGLSRTVSSKRPSSSHKATPPPVSPRVVVRQASMSRIGSPPSAPPAHGLPAPPHSPVADSSHHNSLAGAGMASASSSSLSFASSVSSGRDLAPPASYSPRQKEKRPSERSFFSLSTTDVDRSKGSIRVTTQKIPQSPPTSPPTLKKALSHSSLGKRATPSAPPPSVPNSPPERTGDKAPRKQKSFHHPRIPIPPIPLPLRHTSSFGASSSPPTPEANMSILEKRRGSATSTTSATGRKRLFSGSSLRRPSTSQGTPVDDDTQSIFSLRSNPDQLSTSHFKPWTSPQPSLSQPSFWDEGAVDTTPNSPVRSMQHEYTPQHIMTPDEMAKVEASMEMTSPTLRGHGLSVLSVSTVASQQEAPLGLTPPPSSWSSVRQSNGPSRTNSMISRPSGLPTRLLSRPSTAQPSLSPSSEQSSFRTSSSPTGMTSLPPPPRPRKRPTIITEPDRSSIVVTPLSLPPRNPSRPKPAVERSLHRHSLMRKPSFLDIDDETDKDTDLEDVDVIIGDGSFLDLARESFDTVRSSD</sequence>
<feature type="compositionally biased region" description="Polar residues" evidence="1">
    <location>
        <begin position="13"/>
        <end position="32"/>
    </location>
</feature>
<dbReference type="OrthoDB" id="3195323at2759"/>
<feature type="compositionally biased region" description="Basic and acidic residues" evidence="1">
    <location>
        <begin position="110"/>
        <end position="126"/>
    </location>
</feature>
<feature type="region of interest" description="Disordered" evidence="1">
    <location>
        <begin position="1"/>
        <end position="47"/>
    </location>
</feature>
<feature type="compositionally biased region" description="Polar residues" evidence="1">
    <location>
        <begin position="561"/>
        <end position="592"/>
    </location>
</feature>
<feature type="region of interest" description="Disordered" evidence="1">
    <location>
        <begin position="656"/>
        <end position="772"/>
    </location>
</feature>
<evidence type="ECO:0000313" key="2">
    <source>
        <dbReference type="EMBL" id="TFK36936.1"/>
    </source>
</evidence>
<gene>
    <name evidence="2" type="ORF">BDQ12DRAFT_686119</name>
</gene>
<feature type="compositionally biased region" description="Basic residues" evidence="1">
    <location>
        <begin position="220"/>
        <end position="235"/>
    </location>
</feature>